<dbReference type="Pfam" id="PF00440">
    <property type="entry name" value="TetR_N"/>
    <property type="match status" value="1"/>
</dbReference>
<dbReference type="SUPFAM" id="SSF46689">
    <property type="entry name" value="Homeodomain-like"/>
    <property type="match status" value="1"/>
</dbReference>
<evidence type="ECO:0000313" key="4">
    <source>
        <dbReference type="EMBL" id="GIJ44956.1"/>
    </source>
</evidence>
<keyword evidence="5" id="KW-1185">Reference proteome</keyword>
<dbReference type="InterPro" id="IPR041583">
    <property type="entry name" value="TetR_C_31"/>
</dbReference>
<protein>
    <submittedName>
        <fullName evidence="4">TetR family transcriptional regulator</fullName>
    </submittedName>
</protein>
<dbReference type="PROSITE" id="PS50977">
    <property type="entry name" value="HTH_TETR_2"/>
    <property type="match status" value="1"/>
</dbReference>
<evidence type="ECO:0000313" key="5">
    <source>
        <dbReference type="Proteomes" id="UP000619260"/>
    </source>
</evidence>
<keyword evidence="1 2" id="KW-0238">DNA-binding</keyword>
<dbReference type="Gene3D" id="1.10.357.10">
    <property type="entry name" value="Tetracycline Repressor, domain 2"/>
    <property type="match status" value="1"/>
</dbReference>
<feature type="domain" description="HTH tetR-type" evidence="3">
    <location>
        <begin position="2"/>
        <end position="62"/>
    </location>
</feature>
<dbReference type="Pfam" id="PF17940">
    <property type="entry name" value="TetR_C_31"/>
    <property type="match status" value="1"/>
</dbReference>
<dbReference type="GO" id="GO:0003700">
    <property type="term" value="F:DNA-binding transcription factor activity"/>
    <property type="evidence" value="ECO:0007669"/>
    <property type="project" value="TreeGrafter"/>
</dbReference>
<sequence length="184" mass="19571">MSSRRDELCDVAITLIARVGLRGLTHRAVDREAGVPEGSTSYYFRTRNALLAAVTRRMAAIDAQARRPAGGTDPEALADLATALVLDLTGPGRERTLARYELSMEAARQPDLREALHAAGAGMRRAARDLLAAAGAAEPERQGPDLVAFLDGLVYDQLAGAGGPRTPTALRASIREVLRGMLGR</sequence>
<comment type="caution">
    <text evidence="4">The sequence shown here is derived from an EMBL/GenBank/DDBJ whole genome shotgun (WGS) entry which is preliminary data.</text>
</comment>
<dbReference type="RefSeq" id="WP_239152619.1">
    <property type="nucleotide sequence ID" value="NZ_BOPF01000005.1"/>
</dbReference>
<dbReference type="InterPro" id="IPR036271">
    <property type="entry name" value="Tet_transcr_reg_TetR-rel_C_sf"/>
</dbReference>
<evidence type="ECO:0000259" key="3">
    <source>
        <dbReference type="PROSITE" id="PS50977"/>
    </source>
</evidence>
<feature type="DNA-binding region" description="H-T-H motif" evidence="2">
    <location>
        <begin position="25"/>
        <end position="44"/>
    </location>
</feature>
<name>A0A8J3YH22_9ACTN</name>
<dbReference type="AlphaFoldDB" id="A0A8J3YH22"/>
<dbReference type="EMBL" id="BOPF01000005">
    <property type="protein sequence ID" value="GIJ44956.1"/>
    <property type="molecule type" value="Genomic_DNA"/>
</dbReference>
<evidence type="ECO:0000256" key="2">
    <source>
        <dbReference type="PROSITE-ProRule" id="PRU00335"/>
    </source>
</evidence>
<accession>A0A8J3YH22</accession>
<dbReference type="Proteomes" id="UP000619260">
    <property type="component" value="Unassembled WGS sequence"/>
</dbReference>
<dbReference type="SUPFAM" id="SSF48498">
    <property type="entry name" value="Tetracyclin repressor-like, C-terminal domain"/>
    <property type="match status" value="1"/>
</dbReference>
<dbReference type="GO" id="GO:0000976">
    <property type="term" value="F:transcription cis-regulatory region binding"/>
    <property type="evidence" value="ECO:0007669"/>
    <property type="project" value="TreeGrafter"/>
</dbReference>
<dbReference type="InterPro" id="IPR001647">
    <property type="entry name" value="HTH_TetR"/>
</dbReference>
<dbReference type="InterPro" id="IPR050109">
    <property type="entry name" value="HTH-type_TetR-like_transc_reg"/>
</dbReference>
<reference evidence="4" key="1">
    <citation type="submission" date="2021-01" db="EMBL/GenBank/DDBJ databases">
        <title>Whole genome shotgun sequence of Virgisporangium aliadipatigenens NBRC 105644.</title>
        <authorList>
            <person name="Komaki H."/>
            <person name="Tamura T."/>
        </authorList>
    </citation>
    <scope>NUCLEOTIDE SEQUENCE</scope>
    <source>
        <strain evidence="4">NBRC 105644</strain>
    </source>
</reference>
<dbReference type="PANTHER" id="PTHR30055">
    <property type="entry name" value="HTH-TYPE TRANSCRIPTIONAL REGULATOR RUTR"/>
    <property type="match status" value="1"/>
</dbReference>
<evidence type="ECO:0000256" key="1">
    <source>
        <dbReference type="ARBA" id="ARBA00023125"/>
    </source>
</evidence>
<organism evidence="4 5">
    <name type="scientific">Virgisporangium aliadipatigenens</name>
    <dbReference type="NCBI Taxonomy" id="741659"/>
    <lineage>
        <taxon>Bacteria</taxon>
        <taxon>Bacillati</taxon>
        <taxon>Actinomycetota</taxon>
        <taxon>Actinomycetes</taxon>
        <taxon>Micromonosporales</taxon>
        <taxon>Micromonosporaceae</taxon>
        <taxon>Virgisporangium</taxon>
    </lineage>
</organism>
<gene>
    <name evidence="4" type="ORF">Val02_18420</name>
</gene>
<proteinExistence type="predicted"/>
<dbReference type="InterPro" id="IPR009057">
    <property type="entry name" value="Homeodomain-like_sf"/>
</dbReference>
<dbReference type="PANTHER" id="PTHR30055:SF231">
    <property type="entry name" value="TRANSCRIPTIONAL REGULATORY PROTEIN (PROBABLY DEOR-FAMILY)-RELATED"/>
    <property type="match status" value="1"/>
</dbReference>